<sequence length="350" mass="36487">MHLHATLAESAPRPTLSMMPPPAAMMAATTAGPLFDVGGAERRMHARAYGHWVSLLHGRPLPSIDDVDPATIAGFATHGVLLDFTQDAADPRIAHIGSALRDECGVDGAITQVGQVPPRSLLARLTDHHGQIVADRAPVGFEAEFVGTRGRTTLYRGILMPLSSPGGDRVDFVYGVVNGKEVADPAVQARLDAELGAAIMADLQGLHDAPVWADGPHAGDIAPPVDAVLTIPPAGFATTEDALATARDAAAALHTADLRRRAVLTRALSHAYDLSLTTASGTGNVESGTAVIALVFGEDHDPAQRTGWAAVLDHARRHGVAAGRLPGFIEEAGGIDVIAAAERRAARRRG</sequence>
<comment type="caution">
    <text evidence="2">The sequence shown here is derived from an EMBL/GenBank/DDBJ whole genome shotgun (WGS) entry which is preliminary data.</text>
</comment>
<evidence type="ECO:0000313" key="3">
    <source>
        <dbReference type="Proteomes" id="UP001500523"/>
    </source>
</evidence>
<organism evidence="2 3">
    <name type="scientific">Sphingomonas cynarae</name>
    <dbReference type="NCBI Taxonomy" id="930197"/>
    <lineage>
        <taxon>Bacteria</taxon>
        <taxon>Pseudomonadati</taxon>
        <taxon>Pseudomonadota</taxon>
        <taxon>Alphaproteobacteria</taxon>
        <taxon>Sphingomonadales</taxon>
        <taxon>Sphingomonadaceae</taxon>
        <taxon>Sphingomonas</taxon>
    </lineage>
</organism>
<keyword evidence="3" id="KW-1185">Reference proteome</keyword>
<proteinExistence type="predicted"/>
<dbReference type="RefSeq" id="WP_344691893.1">
    <property type="nucleotide sequence ID" value="NZ_BAABBF010000001.1"/>
</dbReference>
<gene>
    <name evidence="2" type="ORF">GCM10022268_06130</name>
</gene>
<feature type="region of interest" description="Disordered" evidence="1">
    <location>
        <begin position="1"/>
        <end position="21"/>
    </location>
</feature>
<dbReference type="EMBL" id="BAABBF010000001">
    <property type="protein sequence ID" value="GAA3698530.1"/>
    <property type="molecule type" value="Genomic_DNA"/>
</dbReference>
<name>A0ABP7D2P9_9SPHN</name>
<evidence type="ECO:0000256" key="1">
    <source>
        <dbReference type="SAM" id="MobiDB-lite"/>
    </source>
</evidence>
<evidence type="ECO:0008006" key="4">
    <source>
        <dbReference type="Google" id="ProtNLM"/>
    </source>
</evidence>
<evidence type="ECO:0000313" key="2">
    <source>
        <dbReference type="EMBL" id="GAA3698530.1"/>
    </source>
</evidence>
<dbReference type="Proteomes" id="UP001500523">
    <property type="component" value="Unassembled WGS sequence"/>
</dbReference>
<protein>
    <recommendedName>
        <fullName evidence="4">PAS domain-containing protein</fullName>
    </recommendedName>
</protein>
<accession>A0ABP7D2P9</accession>
<reference evidence="3" key="1">
    <citation type="journal article" date="2019" name="Int. J. Syst. Evol. Microbiol.">
        <title>The Global Catalogue of Microorganisms (GCM) 10K type strain sequencing project: providing services to taxonomists for standard genome sequencing and annotation.</title>
        <authorList>
            <consortium name="The Broad Institute Genomics Platform"/>
            <consortium name="The Broad Institute Genome Sequencing Center for Infectious Disease"/>
            <person name="Wu L."/>
            <person name="Ma J."/>
        </authorList>
    </citation>
    <scope>NUCLEOTIDE SEQUENCE [LARGE SCALE GENOMIC DNA]</scope>
    <source>
        <strain evidence="3">JCM 17498</strain>
    </source>
</reference>